<feature type="signal peptide" evidence="1">
    <location>
        <begin position="1"/>
        <end position="24"/>
    </location>
</feature>
<proteinExistence type="predicted"/>
<reference evidence="2" key="1">
    <citation type="submission" date="2018-01" db="EMBL/GenBank/DDBJ databases">
        <title>An insight into the sialome of Amazonian anophelines.</title>
        <authorList>
            <person name="Ribeiro J.M."/>
            <person name="Scarpassa V."/>
            <person name="Calvo E."/>
        </authorList>
    </citation>
    <scope>NUCLEOTIDE SEQUENCE</scope>
    <source>
        <tissue evidence="2">Salivary glands</tissue>
    </source>
</reference>
<accession>A0A2M4B7R9</accession>
<keyword evidence="1" id="KW-0732">Signal</keyword>
<protein>
    <submittedName>
        <fullName evidence="2">Putative secreted protein</fullName>
    </submittedName>
</protein>
<organism evidence="2">
    <name type="scientific">Anopheles triannulatus</name>
    <dbReference type="NCBI Taxonomy" id="58253"/>
    <lineage>
        <taxon>Eukaryota</taxon>
        <taxon>Metazoa</taxon>
        <taxon>Ecdysozoa</taxon>
        <taxon>Arthropoda</taxon>
        <taxon>Hexapoda</taxon>
        <taxon>Insecta</taxon>
        <taxon>Pterygota</taxon>
        <taxon>Neoptera</taxon>
        <taxon>Endopterygota</taxon>
        <taxon>Diptera</taxon>
        <taxon>Nematocera</taxon>
        <taxon>Culicoidea</taxon>
        <taxon>Culicidae</taxon>
        <taxon>Anophelinae</taxon>
        <taxon>Anopheles</taxon>
    </lineage>
</organism>
<name>A0A2M4B7R9_9DIPT</name>
<sequence>MLIIHYVPMRFHFILLFCYPFVATDVAPQRKHIMPNYHCRGTALSLKRLYARMFVVLLANSRTTVALYRSTLY</sequence>
<dbReference type="AlphaFoldDB" id="A0A2M4B7R9"/>
<evidence type="ECO:0000256" key="1">
    <source>
        <dbReference type="SAM" id="SignalP"/>
    </source>
</evidence>
<dbReference type="EMBL" id="GGFK01015765">
    <property type="protein sequence ID" value="MBW49086.1"/>
    <property type="molecule type" value="Transcribed_RNA"/>
</dbReference>
<evidence type="ECO:0000313" key="2">
    <source>
        <dbReference type="EMBL" id="MBW49086.1"/>
    </source>
</evidence>
<feature type="chain" id="PRO_5014714382" evidence="1">
    <location>
        <begin position="25"/>
        <end position="73"/>
    </location>
</feature>